<keyword evidence="3" id="KW-1185">Reference proteome</keyword>
<dbReference type="EMBL" id="BGZK01000981">
    <property type="protein sequence ID" value="GBP67332.1"/>
    <property type="molecule type" value="Genomic_DNA"/>
</dbReference>
<reference evidence="2 3" key="1">
    <citation type="journal article" date="2019" name="Commun. Biol.">
        <title>The bagworm genome reveals a unique fibroin gene that provides high tensile strength.</title>
        <authorList>
            <person name="Kono N."/>
            <person name="Nakamura H."/>
            <person name="Ohtoshi R."/>
            <person name="Tomita M."/>
            <person name="Numata K."/>
            <person name="Arakawa K."/>
        </authorList>
    </citation>
    <scope>NUCLEOTIDE SEQUENCE [LARGE SCALE GENOMIC DNA]</scope>
</reference>
<dbReference type="Proteomes" id="UP000299102">
    <property type="component" value="Unassembled WGS sequence"/>
</dbReference>
<organism evidence="2 3">
    <name type="scientific">Eumeta variegata</name>
    <name type="common">Bagworm moth</name>
    <name type="synonym">Eumeta japonica</name>
    <dbReference type="NCBI Taxonomy" id="151549"/>
    <lineage>
        <taxon>Eukaryota</taxon>
        <taxon>Metazoa</taxon>
        <taxon>Ecdysozoa</taxon>
        <taxon>Arthropoda</taxon>
        <taxon>Hexapoda</taxon>
        <taxon>Insecta</taxon>
        <taxon>Pterygota</taxon>
        <taxon>Neoptera</taxon>
        <taxon>Endopterygota</taxon>
        <taxon>Lepidoptera</taxon>
        <taxon>Glossata</taxon>
        <taxon>Ditrysia</taxon>
        <taxon>Tineoidea</taxon>
        <taxon>Psychidae</taxon>
        <taxon>Oiketicinae</taxon>
        <taxon>Eumeta</taxon>
    </lineage>
</organism>
<protein>
    <submittedName>
        <fullName evidence="2">Uncharacterized protein</fullName>
    </submittedName>
</protein>
<evidence type="ECO:0000313" key="2">
    <source>
        <dbReference type="EMBL" id="GBP67332.1"/>
    </source>
</evidence>
<feature type="region of interest" description="Disordered" evidence="1">
    <location>
        <begin position="138"/>
        <end position="164"/>
    </location>
</feature>
<evidence type="ECO:0000256" key="1">
    <source>
        <dbReference type="SAM" id="MobiDB-lite"/>
    </source>
</evidence>
<comment type="caution">
    <text evidence="2">The sequence shown here is derived from an EMBL/GenBank/DDBJ whole genome shotgun (WGS) entry which is preliminary data.</text>
</comment>
<dbReference type="AlphaFoldDB" id="A0A4C1XW84"/>
<gene>
    <name evidence="2" type="ORF">EVAR_51403_1</name>
</gene>
<feature type="non-terminal residue" evidence="2">
    <location>
        <position position="1"/>
    </location>
</feature>
<evidence type="ECO:0000313" key="3">
    <source>
        <dbReference type="Proteomes" id="UP000299102"/>
    </source>
</evidence>
<dbReference type="OrthoDB" id="10529904at2759"/>
<sequence length="164" mass="17117">TYDRQMVGASEEQLPLFISSNNQLTQTNAASVGAGLTDCDRSAATARPAAGDGSGSQRPADVGDAPDDVRTRVVVSEITDKPCPPALLPHPFTKQVLRRCQVVLNRPLAAGVAGGLECAYNGNVAELGRQGVAGEPFVDRPSLGGASPLSTRATWLQRPQAHTD</sequence>
<feature type="region of interest" description="Disordered" evidence="1">
    <location>
        <begin position="43"/>
        <end position="68"/>
    </location>
</feature>
<name>A0A4C1XW84_EUMVA</name>
<accession>A0A4C1XW84</accession>
<proteinExistence type="predicted"/>